<evidence type="ECO:0000259" key="3">
    <source>
        <dbReference type="PROSITE" id="PS50102"/>
    </source>
</evidence>
<sequence>SSVSKAPTMVVVIGVPEECSVLDLKSRFEAYGPISRTRMEPGGVAYVNFRSSEAAQSAVAAAQDSSFPVTLHSIPVQVLLGSSSDQVLVGRRGDNQGLFSRLVRGEVPLRRQGRRGNSTLVSTVVKPKEEEEEGGGGEISSGLQGGFKGREIVGYDD</sequence>
<feature type="region of interest" description="Disordered" evidence="2">
    <location>
        <begin position="113"/>
        <end position="157"/>
    </location>
</feature>
<dbReference type="Pfam" id="PF00076">
    <property type="entry name" value="RRM_1"/>
    <property type="match status" value="1"/>
</dbReference>
<dbReference type="GO" id="GO:0003677">
    <property type="term" value="F:DNA binding"/>
    <property type="evidence" value="ECO:0007669"/>
    <property type="project" value="UniProtKB-KW"/>
</dbReference>
<dbReference type="InterPro" id="IPR012677">
    <property type="entry name" value="Nucleotide-bd_a/b_plait_sf"/>
</dbReference>
<evidence type="ECO:0000313" key="4">
    <source>
        <dbReference type="EMBL" id="EPS59726.1"/>
    </source>
</evidence>
<dbReference type="InterPro" id="IPR000504">
    <property type="entry name" value="RRM_dom"/>
</dbReference>
<keyword evidence="1" id="KW-0694">RNA-binding</keyword>
<feature type="compositionally biased region" description="Gly residues" evidence="2">
    <location>
        <begin position="136"/>
        <end position="147"/>
    </location>
</feature>
<comment type="caution">
    <text evidence="4">The sequence shown here is derived from an EMBL/GenBank/DDBJ whole genome shotgun (WGS) entry which is preliminary data.</text>
</comment>
<feature type="non-terminal residue" evidence="4">
    <location>
        <position position="157"/>
    </location>
</feature>
<protein>
    <submittedName>
        <fullName evidence="4">Homeobox transcription factor</fullName>
    </submittedName>
</protein>
<dbReference type="EMBL" id="AUSU01008128">
    <property type="protein sequence ID" value="EPS59726.1"/>
    <property type="molecule type" value="Genomic_DNA"/>
</dbReference>
<evidence type="ECO:0000313" key="5">
    <source>
        <dbReference type="Proteomes" id="UP000015453"/>
    </source>
</evidence>
<dbReference type="SUPFAM" id="SSF54928">
    <property type="entry name" value="RNA-binding domain, RBD"/>
    <property type="match status" value="1"/>
</dbReference>
<name>S8C5L2_9LAMI</name>
<gene>
    <name evidence="4" type="ORF">M569_15081</name>
</gene>
<evidence type="ECO:0000256" key="2">
    <source>
        <dbReference type="SAM" id="MobiDB-lite"/>
    </source>
</evidence>
<evidence type="ECO:0000256" key="1">
    <source>
        <dbReference type="PROSITE-ProRule" id="PRU00176"/>
    </source>
</evidence>
<keyword evidence="5" id="KW-1185">Reference proteome</keyword>
<dbReference type="OrthoDB" id="1908804at2759"/>
<dbReference type="InterPro" id="IPR035979">
    <property type="entry name" value="RBD_domain_sf"/>
</dbReference>
<dbReference type="GO" id="GO:0003723">
    <property type="term" value="F:RNA binding"/>
    <property type="evidence" value="ECO:0007669"/>
    <property type="project" value="UniProtKB-UniRule"/>
</dbReference>
<organism evidence="4 5">
    <name type="scientific">Genlisea aurea</name>
    <dbReference type="NCBI Taxonomy" id="192259"/>
    <lineage>
        <taxon>Eukaryota</taxon>
        <taxon>Viridiplantae</taxon>
        <taxon>Streptophyta</taxon>
        <taxon>Embryophyta</taxon>
        <taxon>Tracheophyta</taxon>
        <taxon>Spermatophyta</taxon>
        <taxon>Magnoliopsida</taxon>
        <taxon>eudicotyledons</taxon>
        <taxon>Gunneridae</taxon>
        <taxon>Pentapetalae</taxon>
        <taxon>asterids</taxon>
        <taxon>lamiids</taxon>
        <taxon>Lamiales</taxon>
        <taxon>Lentibulariaceae</taxon>
        <taxon>Genlisea</taxon>
    </lineage>
</organism>
<dbReference type="AlphaFoldDB" id="S8C5L2"/>
<dbReference type="CDD" id="cd00590">
    <property type="entry name" value="RRM_SF"/>
    <property type="match status" value="1"/>
</dbReference>
<reference evidence="4 5" key="1">
    <citation type="journal article" date="2013" name="BMC Genomics">
        <title>The miniature genome of a carnivorous plant Genlisea aurea contains a low number of genes and short non-coding sequences.</title>
        <authorList>
            <person name="Leushkin E.V."/>
            <person name="Sutormin R.A."/>
            <person name="Nabieva E.R."/>
            <person name="Penin A.A."/>
            <person name="Kondrashov A.S."/>
            <person name="Logacheva M.D."/>
        </authorList>
    </citation>
    <scope>NUCLEOTIDE SEQUENCE [LARGE SCALE GENOMIC DNA]</scope>
</reference>
<dbReference type="SMART" id="SM00360">
    <property type="entry name" value="RRM"/>
    <property type="match status" value="1"/>
</dbReference>
<keyword evidence="4" id="KW-0371">Homeobox</keyword>
<feature type="domain" description="RRM" evidence="3">
    <location>
        <begin position="8"/>
        <end position="83"/>
    </location>
</feature>
<dbReference type="Gene3D" id="3.30.70.330">
    <property type="match status" value="1"/>
</dbReference>
<keyword evidence="4" id="KW-0238">DNA-binding</keyword>
<feature type="non-terminal residue" evidence="4">
    <location>
        <position position="1"/>
    </location>
</feature>
<dbReference type="Proteomes" id="UP000015453">
    <property type="component" value="Unassembled WGS sequence"/>
</dbReference>
<proteinExistence type="predicted"/>
<dbReference type="PROSITE" id="PS50102">
    <property type="entry name" value="RRM"/>
    <property type="match status" value="1"/>
</dbReference>
<accession>S8C5L2</accession>
<feature type="compositionally biased region" description="Basic and acidic residues" evidence="2">
    <location>
        <begin position="148"/>
        <end position="157"/>
    </location>
</feature>